<evidence type="ECO:0000313" key="4">
    <source>
        <dbReference type="Proteomes" id="UP000057389"/>
    </source>
</evidence>
<dbReference type="OrthoDB" id="9774191at2"/>
<dbReference type="SUPFAM" id="SSF55347">
    <property type="entry name" value="Glyceraldehyde-3-phosphate dehydrogenase-like, C-terminal domain"/>
    <property type="match status" value="1"/>
</dbReference>
<dbReference type="InterPro" id="IPR036291">
    <property type="entry name" value="NAD(P)-bd_dom_sf"/>
</dbReference>
<dbReference type="Pfam" id="PF01408">
    <property type="entry name" value="GFO_IDH_MocA"/>
    <property type="match status" value="1"/>
</dbReference>
<organism evidence="3 4">
    <name type="scientific">Vibrio toranzoniae</name>
    <dbReference type="NCBI Taxonomy" id="1194427"/>
    <lineage>
        <taxon>Bacteria</taxon>
        <taxon>Pseudomonadati</taxon>
        <taxon>Pseudomonadota</taxon>
        <taxon>Gammaproteobacteria</taxon>
        <taxon>Vibrionales</taxon>
        <taxon>Vibrionaceae</taxon>
        <taxon>Vibrio</taxon>
    </lineage>
</organism>
<dbReference type="InterPro" id="IPR000683">
    <property type="entry name" value="Gfo/Idh/MocA-like_OxRdtase_N"/>
</dbReference>
<dbReference type="Gene3D" id="3.40.50.720">
    <property type="entry name" value="NAD(P)-binding Rossmann-like Domain"/>
    <property type="match status" value="1"/>
</dbReference>
<reference evidence="3 4" key="1">
    <citation type="submission" date="2015-11" db="EMBL/GenBank/DDBJ databases">
        <title>Draft WGS of Vibrio toranzoniae.</title>
        <authorList>
            <person name="Lasa A."/>
            <person name="Romalde J.L."/>
        </authorList>
    </citation>
    <scope>NUCLEOTIDE SEQUENCE [LARGE SCALE GENOMIC DNA]</scope>
    <source>
        <strain evidence="3 4">Vb 10.8</strain>
    </source>
</reference>
<proteinExistence type="predicted"/>
<comment type="caution">
    <text evidence="3">The sequence shown here is derived from an EMBL/GenBank/DDBJ whole genome shotgun (WGS) entry which is preliminary data.</text>
</comment>
<dbReference type="SUPFAM" id="SSF51735">
    <property type="entry name" value="NAD(P)-binding Rossmann-fold domains"/>
    <property type="match status" value="1"/>
</dbReference>
<sequence>MIKFAVIGTNWITQKFVQAAHDTQSMKLGAVYSRNLDSAAQFAQEFNVKTNYDSLEALANDSTIEAVYIASPNSLHCEQSILMMEHGKHVICEKPVASNIDEATRMFKIAKQNDVVLFEAYKSQFLPNFKQVQLGLEKIGKVHKAHINYCQYSSRYQKYLNGEKPNTFNPAFSNGSLVDIGFYCVAATVALFGKPENAQASAKLLDSGVDAHGCAIFQYPEFDVTLAHSKVSDSYAPSEIQGELGAIIIDHIAECTDVKIHYRDGSIENLTQVQSENSMSYEAQAFADCIGGDQTTESQAEQRALTVAQLITEMRQQVGVVYPSDK</sequence>
<keyword evidence="4" id="KW-1185">Reference proteome</keyword>
<protein>
    <submittedName>
        <fullName evidence="3">Oxidoreductase</fullName>
    </submittedName>
</protein>
<feature type="domain" description="GFO/IDH/MocA-like oxidoreductase" evidence="2">
    <location>
        <begin position="138"/>
        <end position="247"/>
    </location>
</feature>
<dbReference type="InterPro" id="IPR055170">
    <property type="entry name" value="GFO_IDH_MocA-like_dom"/>
</dbReference>
<dbReference type="AlphaFoldDB" id="A0A120DFF2"/>
<dbReference type="GO" id="GO:0000166">
    <property type="term" value="F:nucleotide binding"/>
    <property type="evidence" value="ECO:0007669"/>
    <property type="project" value="InterPro"/>
</dbReference>
<dbReference type="Proteomes" id="UP000057389">
    <property type="component" value="Unassembled WGS sequence"/>
</dbReference>
<dbReference type="RefSeq" id="WP_060469428.1">
    <property type="nucleotide sequence ID" value="NZ_AP025515.1"/>
</dbReference>
<dbReference type="Pfam" id="PF22725">
    <property type="entry name" value="GFO_IDH_MocA_C3"/>
    <property type="match status" value="1"/>
</dbReference>
<dbReference type="EMBL" id="LMXU01000033">
    <property type="protein sequence ID" value="KWT99208.1"/>
    <property type="molecule type" value="Genomic_DNA"/>
</dbReference>
<dbReference type="PANTHER" id="PTHR43054:SF1">
    <property type="entry name" value="SCYLLO-INOSITOL 2-DEHYDROGENASE (NADP(+)) IOLU"/>
    <property type="match status" value="1"/>
</dbReference>
<dbReference type="PANTHER" id="PTHR43054">
    <property type="match status" value="1"/>
</dbReference>
<evidence type="ECO:0000313" key="3">
    <source>
        <dbReference type="EMBL" id="KWT99208.1"/>
    </source>
</evidence>
<accession>A0A120DFF2</accession>
<name>A0A120DFF2_9VIBR</name>
<dbReference type="GeneID" id="300180440"/>
<evidence type="ECO:0000259" key="2">
    <source>
        <dbReference type="Pfam" id="PF22725"/>
    </source>
</evidence>
<evidence type="ECO:0000259" key="1">
    <source>
        <dbReference type="Pfam" id="PF01408"/>
    </source>
</evidence>
<dbReference type="Gene3D" id="3.30.360.10">
    <property type="entry name" value="Dihydrodipicolinate Reductase, domain 2"/>
    <property type="match status" value="1"/>
</dbReference>
<feature type="domain" description="Gfo/Idh/MocA-like oxidoreductase N-terminal" evidence="1">
    <location>
        <begin position="2"/>
        <end position="120"/>
    </location>
</feature>
<gene>
    <name evidence="3" type="ORF">APQ14_16380</name>
</gene>